<dbReference type="EMBL" id="CZAB01000060">
    <property type="protein sequence ID" value="CUP90754.1"/>
    <property type="molecule type" value="Genomic_DNA"/>
</dbReference>
<evidence type="ECO:0000259" key="1">
    <source>
        <dbReference type="Pfam" id="PF18987"/>
    </source>
</evidence>
<dbReference type="InterPro" id="IPR043778">
    <property type="entry name" value="DUF5720"/>
</dbReference>
<evidence type="ECO:0000313" key="2">
    <source>
        <dbReference type="EMBL" id="CUP90754.1"/>
    </source>
</evidence>
<reference evidence="2 3" key="1">
    <citation type="submission" date="2015-09" db="EMBL/GenBank/DDBJ databases">
        <authorList>
            <consortium name="Pathogen Informatics"/>
        </authorList>
    </citation>
    <scope>NUCLEOTIDE SEQUENCE [LARGE SCALE GENOMIC DNA]</scope>
    <source>
        <strain evidence="2 3">2789STDY5834865</strain>
    </source>
</reference>
<feature type="domain" description="DUF5720" evidence="1">
    <location>
        <begin position="86"/>
        <end position="167"/>
    </location>
</feature>
<name>A0A174RYK9_9FIRM</name>
<protein>
    <recommendedName>
        <fullName evidence="1">DUF5720 domain-containing protein</fullName>
    </recommendedName>
</protein>
<dbReference type="Pfam" id="PF18987">
    <property type="entry name" value="DUF5720"/>
    <property type="match status" value="1"/>
</dbReference>
<accession>A0A174RYK9</accession>
<gene>
    <name evidence="2" type="ORF">ERS852480_04370</name>
</gene>
<dbReference type="AlphaFoldDB" id="A0A174RYK9"/>
<organism evidence="2 3">
    <name type="scientific">Enterocloster clostridioformis</name>
    <dbReference type="NCBI Taxonomy" id="1531"/>
    <lineage>
        <taxon>Bacteria</taxon>
        <taxon>Bacillati</taxon>
        <taxon>Bacillota</taxon>
        <taxon>Clostridia</taxon>
        <taxon>Lachnospirales</taxon>
        <taxon>Lachnospiraceae</taxon>
        <taxon>Enterocloster</taxon>
    </lineage>
</organism>
<sequence>MKFIQSELELIYQYAMPDKDAILTELRAVRRAAKEPLTKAIVENTIDKLLEVPEPECSHFIAGVKACFKGENGQPSPDRLTEAGIQEPPLLGHDLFGMERSLPSTRHMVVLDILNSNSPVGTPGGRYRFFLSAEGYKNARASAERGEIKIISHATVGAWRFYHDKKLTRPER</sequence>
<evidence type="ECO:0000313" key="3">
    <source>
        <dbReference type="Proteomes" id="UP000095512"/>
    </source>
</evidence>
<dbReference type="Proteomes" id="UP000095512">
    <property type="component" value="Unassembled WGS sequence"/>
</dbReference>
<dbReference type="RefSeq" id="WP_057572735.1">
    <property type="nucleotide sequence ID" value="NZ_CZAB01000060.1"/>
</dbReference>
<proteinExistence type="predicted"/>